<evidence type="ECO:0000256" key="1">
    <source>
        <dbReference type="PROSITE-ProRule" id="PRU00339"/>
    </source>
</evidence>
<evidence type="ECO:0000313" key="4">
    <source>
        <dbReference type="Proteomes" id="UP000653472"/>
    </source>
</evidence>
<evidence type="ECO:0000259" key="2">
    <source>
        <dbReference type="Pfam" id="PF13529"/>
    </source>
</evidence>
<dbReference type="InterPro" id="IPR011990">
    <property type="entry name" value="TPR-like_helical_dom_sf"/>
</dbReference>
<dbReference type="InterPro" id="IPR019734">
    <property type="entry name" value="TPR_rpt"/>
</dbReference>
<protein>
    <submittedName>
        <fullName evidence="3">PA2778 family cysteine peptidase</fullName>
    </submittedName>
</protein>
<feature type="domain" description="Peptidase C39-like" evidence="2">
    <location>
        <begin position="13"/>
        <end position="122"/>
    </location>
</feature>
<proteinExistence type="predicted"/>
<dbReference type="PROSITE" id="PS50005">
    <property type="entry name" value="TPR"/>
    <property type="match status" value="1"/>
</dbReference>
<sequence>MPRPDGHAVELSSVPFYPQKRYQCGPAALATALGASGEATAPDALVSEVYLPDRKGSLQSEIIAATRRHDRVAVRIPGTQDAIVRELESGQPVLVLLNLGFSWLPVWHYAVVVGYQPDQQTYVLRSGVTERKMMTTGALARSWKYSHQWAVVVSSLDRVPASADQTQWLAAVAPLESLNRLDLAAQGYQAAAARWPDSAMSWTALGNIAARRARWPQAVRDYGKAITLQDDVVARNNRASALGALQCRKLAIADLDAAQLLDTDGRYASALSETRKELPNQDACPADIVNGDSSS</sequence>
<dbReference type="Gene3D" id="3.90.70.10">
    <property type="entry name" value="Cysteine proteinases"/>
    <property type="match status" value="1"/>
</dbReference>
<dbReference type="InterPro" id="IPR039564">
    <property type="entry name" value="Peptidase_C39-like"/>
</dbReference>
<dbReference type="CDD" id="cd02549">
    <property type="entry name" value="Peptidase_C39A"/>
    <property type="match status" value="1"/>
</dbReference>
<dbReference type="Proteomes" id="UP000653472">
    <property type="component" value="Unassembled WGS sequence"/>
</dbReference>
<dbReference type="InterPro" id="IPR039563">
    <property type="entry name" value="Peptidase_C39_single_dom"/>
</dbReference>
<feature type="repeat" description="TPR" evidence="1">
    <location>
        <begin position="199"/>
        <end position="232"/>
    </location>
</feature>
<dbReference type="EMBL" id="JAAVXB010000010">
    <property type="protein sequence ID" value="NKF23927.1"/>
    <property type="molecule type" value="Genomic_DNA"/>
</dbReference>
<keyword evidence="1" id="KW-0802">TPR repeat</keyword>
<comment type="caution">
    <text evidence="3">The sequence shown here is derived from an EMBL/GenBank/DDBJ whole genome shotgun (WGS) entry which is preliminary data.</text>
</comment>
<dbReference type="AlphaFoldDB" id="A0A969WB48"/>
<evidence type="ECO:0000313" key="3">
    <source>
        <dbReference type="EMBL" id="NKF23927.1"/>
    </source>
</evidence>
<dbReference type="NCBIfam" id="NF033920">
    <property type="entry name" value="C39_PA2778_fam"/>
    <property type="match status" value="1"/>
</dbReference>
<dbReference type="Gene3D" id="1.25.40.10">
    <property type="entry name" value="Tetratricopeptide repeat domain"/>
    <property type="match status" value="1"/>
</dbReference>
<accession>A0A969WB48</accession>
<organism evidence="3 4">
    <name type="scientific">Solimonas marina</name>
    <dbReference type="NCBI Taxonomy" id="2714601"/>
    <lineage>
        <taxon>Bacteria</taxon>
        <taxon>Pseudomonadati</taxon>
        <taxon>Pseudomonadota</taxon>
        <taxon>Gammaproteobacteria</taxon>
        <taxon>Nevskiales</taxon>
        <taxon>Nevskiaceae</taxon>
        <taxon>Solimonas</taxon>
    </lineage>
</organism>
<dbReference type="SUPFAM" id="SSF48452">
    <property type="entry name" value="TPR-like"/>
    <property type="match status" value="1"/>
</dbReference>
<dbReference type="Pfam" id="PF13529">
    <property type="entry name" value="Peptidase_C39_2"/>
    <property type="match status" value="1"/>
</dbReference>
<gene>
    <name evidence="3" type="ORF">G7Y82_16560</name>
</gene>
<dbReference type="RefSeq" id="WP_168149243.1">
    <property type="nucleotide sequence ID" value="NZ_JAAVXB010000010.1"/>
</dbReference>
<name>A0A969WB48_9GAMM</name>
<reference evidence="3" key="1">
    <citation type="submission" date="2020-03" db="EMBL/GenBank/DDBJ databases">
        <title>Solimonas marina sp. nov., isolated from deep seawater of the Pacific Ocean.</title>
        <authorList>
            <person name="Liu X."/>
            <person name="Lai Q."/>
            <person name="Sun F."/>
            <person name="Gai Y."/>
            <person name="Li G."/>
            <person name="Shao Z."/>
        </authorList>
    </citation>
    <scope>NUCLEOTIDE SEQUENCE</scope>
    <source>
        <strain evidence="3">C16B3</strain>
    </source>
</reference>
<keyword evidence="4" id="KW-1185">Reference proteome</keyword>